<comment type="caution">
    <text evidence="1">The sequence shown here is derived from an EMBL/GenBank/DDBJ whole genome shotgun (WGS) entry which is preliminary data.</text>
</comment>
<gene>
    <name evidence="1" type="ORF">GCM10023093_28130</name>
</gene>
<evidence type="ECO:0008006" key="3">
    <source>
        <dbReference type="Google" id="ProtNLM"/>
    </source>
</evidence>
<evidence type="ECO:0000313" key="2">
    <source>
        <dbReference type="Proteomes" id="UP001500067"/>
    </source>
</evidence>
<dbReference type="Proteomes" id="UP001500067">
    <property type="component" value="Unassembled WGS sequence"/>
</dbReference>
<accession>A0ABP8NQH7</accession>
<dbReference type="PROSITE" id="PS51257">
    <property type="entry name" value="PROKAR_LIPOPROTEIN"/>
    <property type="match status" value="1"/>
</dbReference>
<name>A0ABP8NQH7_9BACT</name>
<protein>
    <recommendedName>
        <fullName evidence="3">DUF4367 domain-containing protein</fullName>
    </recommendedName>
</protein>
<evidence type="ECO:0000313" key="1">
    <source>
        <dbReference type="EMBL" id="GAA4469172.1"/>
    </source>
</evidence>
<dbReference type="EMBL" id="BAABFA010000023">
    <property type="protein sequence ID" value="GAA4469172.1"/>
    <property type="molecule type" value="Genomic_DNA"/>
</dbReference>
<organism evidence="1 2">
    <name type="scientific">Nemorincola caseinilytica</name>
    <dbReference type="NCBI Taxonomy" id="2054315"/>
    <lineage>
        <taxon>Bacteria</taxon>
        <taxon>Pseudomonadati</taxon>
        <taxon>Bacteroidota</taxon>
        <taxon>Chitinophagia</taxon>
        <taxon>Chitinophagales</taxon>
        <taxon>Chitinophagaceae</taxon>
        <taxon>Nemorincola</taxon>
    </lineage>
</organism>
<reference evidence="2" key="1">
    <citation type="journal article" date="2019" name="Int. J. Syst. Evol. Microbiol.">
        <title>The Global Catalogue of Microorganisms (GCM) 10K type strain sequencing project: providing services to taxonomists for standard genome sequencing and annotation.</title>
        <authorList>
            <consortium name="The Broad Institute Genomics Platform"/>
            <consortium name="The Broad Institute Genome Sequencing Center for Infectious Disease"/>
            <person name="Wu L."/>
            <person name="Ma J."/>
        </authorList>
    </citation>
    <scope>NUCLEOTIDE SEQUENCE [LARGE SCALE GENOMIC DNA]</scope>
    <source>
        <strain evidence="2">JCM 32105</strain>
    </source>
</reference>
<dbReference type="RefSeq" id="WP_345084478.1">
    <property type="nucleotide sequence ID" value="NZ_BAABFA010000023.1"/>
</dbReference>
<proteinExistence type="predicted"/>
<keyword evidence="2" id="KW-1185">Reference proteome</keyword>
<sequence length="195" mass="22537">MTLLKAYYATTYTMKNAIITVMLLCGLVFAGCKKKKGDIVAYAMEERARIEKKLKEFSIRQADDVISKEKGALIGYFDGDVPQKVSSQNFGSRSRTFRTYYFSDGMLILVEEQRYVYNMPVTYTEDVARAQGDSVWYDDSKTVLEKNYYYLDDNQLVKWIDEEGHDIPANNAEFVQMQPELLSQAIYALKQLEEK</sequence>